<feature type="non-terminal residue" evidence="1">
    <location>
        <position position="209"/>
    </location>
</feature>
<evidence type="ECO:0000313" key="1">
    <source>
        <dbReference type="EMBL" id="HHE04921.1"/>
    </source>
</evidence>
<accession>A0A7C5DB19</accession>
<dbReference type="AlphaFoldDB" id="A0A7C5DB19"/>
<comment type="caution">
    <text evidence="1">The sequence shown here is derived from an EMBL/GenBank/DDBJ whole genome shotgun (WGS) entry which is preliminary data.</text>
</comment>
<dbReference type="InterPro" id="IPR038765">
    <property type="entry name" value="Papain-like_cys_pep_sf"/>
</dbReference>
<dbReference type="Proteomes" id="UP000886110">
    <property type="component" value="Unassembled WGS sequence"/>
</dbReference>
<reference evidence="1" key="1">
    <citation type="journal article" date="2020" name="mSystems">
        <title>Genome- and Community-Level Interaction Insights into Carbon Utilization and Element Cycling Functions of Hydrothermarchaeota in Hydrothermal Sediment.</title>
        <authorList>
            <person name="Zhou Z."/>
            <person name="Liu Y."/>
            <person name="Xu W."/>
            <person name="Pan J."/>
            <person name="Luo Z.H."/>
            <person name="Li M."/>
        </authorList>
    </citation>
    <scope>NUCLEOTIDE SEQUENCE [LARGE SCALE GENOMIC DNA]</scope>
    <source>
        <strain evidence="1">HyVt-74</strain>
    </source>
</reference>
<dbReference type="EMBL" id="DRTB01000192">
    <property type="protein sequence ID" value="HHE04921.1"/>
    <property type="molecule type" value="Genomic_DNA"/>
</dbReference>
<dbReference type="Gene3D" id="3.90.1720.10">
    <property type="entry name" value="endopeptidase domain like (from Nostoc punctiforme)"/>
    <property type="match status" value="1"/>
</dbReference>
<proteinExistence type="predicted"/>
<gene>
    <name evidence="1" type="ORF">ENL19_02530</name>
</gene>
<organism evidence="1">
    <name type="scientific">candidate division WOR-3 bacterium</name>
    <dbReference type="NCBI Taxonomy" id="2052148"/>
    <lineage>
        <taxon>Bacteria</taxon>
        <taxon>Bacteria division WOR-3</taxon>
    </lineage>
</organism>
<sequence>MKRKVLFIVFLIFAIIAKGVVHSGPTIVSSALFLEGTAYVLGQPENEDGRFGGGGIMNHSFSSVDCSGLVSYAAGLRRHYSVQYGGLARFLNSVSWDNLQAGDVLMKSDHIVIFNHFDETYPNLIHYVSSTVSNGVKPGRQWESWFQGEGYLPYRFNTEAVAPEITITGVVDGMTYTDPVTLKFTATDNLETPSTYAYGQWKGPRFPQG</sequence>
<protein>
    <submittedName>
        <fullName evidence="1">Peptidoglycan endopeptidase</fullName>
    </submittedName>
</protein>
<name>A0A7C5DB19_UNCW3</name>
<dbReference type="SUPFAM" id="SSF54001">
    <property type="entry name" value="Cysteine proteinases"/>
    <property type="match status" value="1"/>
</dbReference>